<dbReference type="InterPro" id="IPR035919">
    <property type="entry name" value="EAL_sf"/>
</dbReference>
<dbReference type="Pfam" id="PF00563">
    <property type="entry name" value="EAL"/>
    <property type="match status" value="1"/>
</dbReference>
<dbReference type="OrthoDB" id="9804951at2"/>
<dbReference type="InterPro" id="IPR043128">
    <property type="entry name" value="Rev_trsase/Diguanyl_cyclase"/>
</dbReference>
<dbReference type="Gene3D" id="3.20.20.450">
    <property type="entry name" value="EAL domain"/>
    <property type="match status" value="1"/>
</dbReference>
<dbReference type="InterPro" id="IPR035965">
    <property type="entry name" value="PAS-like_dom_sf"/>
</dbReference>
<dbReference type="HOGENOM" id="CLU_000445_70_20_6"/>
<keyword evidence="5" id="KW-1185">Reference proteome</keyword>
<evidence type="ECO:0000313" key="4">
    <source>
        <dbReference type="EMBL" id="ABZ74890.1"/>
    </source>
</evidence>
<reference evidence="4" key="1">
    <citation type="submission" date="2008-01" db="EMBL/GenBank/DDBJ databases">
        <title>Complete sequence of Shewanella halifaxensis HAW-EB4.</title>
        <authorList>
            <consortium name="US DOE Joint Genome Institute"/>
            <person name="Copeland A."/>
            <person name="Lucas S."/>
            <person name="Lapidus A."/>
            <person name="Glavina del Rio T."/>
            <person name="Dalin E."/>
            <person name="Tice H."/>
            <person name="Bruce D."/>
            <person name="Goodwin L."/>
            <person name="Pitluck S."/>
            <person name="Sims D."/>
            <person name="Brettin T."/>
            <person name="Detter J.C."/>
            <person name="Han C."/>
            <person name="Kuske C.R."/>
            <person name="Schmutz J."/>
            <person name="Larimer F."/>
            <person name="Land M."/>
            <person name="Hauser L."/>
            <person name="Kyrpides N."/>
            <person name="Kim E."/>
            <person name="Zhao J.-S."/>
            <person name="Richardson P."/>
        </authorList>
    </citation>
    <scope>NUCLEOTIDE SEQUENCE [LARGE SCALE GENOMIC DNA]</scope>
    <source>
        <strain evidence="4">HAW-EB4</strain>
    </source>
</reference>
<dbReference type="CDD" id="cd01949">
    <property type="entry name" value="GGDEF"/>
    <property type="match status" value="1"/>
</dbReference>
<dbReference type="AlphaFoldDB" id="B0TPL9"/>
<dbReference type="STRING" id="458817.Shal_0314"/>
<accession>B0TPL9</accession>
<evidence type="ECO:0000313" key="5">
    <source>
        <dbReference type="Proteomes" id="UP000001317"/>
    </source>
</evidence>
<evidence type="ECO:0000259" key="1">
    <source>
        <dbReference type="PROSITE" id="PS50112"/>
    </source>
</evidence>
<dbReference type="NCBIfam" id="TIGR00229">
    <property type="entry name" value="sensory_box"/>
    <property type="match status" value="1"/>
</dbReference>
<dbReference type="SMART" id="SM00052">
    <property type="entry name" value="EAL"/>
    <property type="match status" value="1"/>
</dbReference>
<dbReference type="Gene3D" id="3.30.70.270">
    <property type="match status" value="1"/>
</dbReference>
<dbReference type="PROSITE" id="PS50112">
    <property type="entry name" value="PAS"/>
    <property type="match status" value="1"/>
</dbReference>
<dbReference type="Proteomes" id="UP000001317">
    <property type="component" value="Chromosome"/>
</dbReference>
<dbReference type="eggNOG" id="COG5001">
    <property type="taxonomic scope" value="Bacteria"/>
</dbReference>
<dbReference type="SUPFAM" id="SSF55073">
    <property type="entry name" value="Nucleotide cyclase"/>
    <property type="match status" value="1"/>
</dbReference>
<evidence type="ECO:0000259" key="3">
    <source>
        <dbReference type="PROSITE" id="PS50887"/>
    </source>
</evidence>
<dbReference type="InterPro" id="IPR001633">
    <property type="entry name" value="EAL_dom"/>
</dbReference>
<organism evidence="4 5">
    <name type="scientific">Shewanella halifaxensis (strain HAW-EB4)</name>
    <dbReference type="NCBI Taxonomy" id="458817"/>
    <lineage>
        <taxon>Bacteria</taxon>
        <taxon>Pseudomonadati</taxon>
        <taxon>Pseudomonadota</taxon>
        <taxon>Gammaproteobacteria</taxon>
        <taxon>Alteromonadales</taxon>
        <taxon>Shewanellaceae</taxon>
        <taxon>Shewanella</taxon>
    </lineage>
</organism>
<dbReference type="PROSITE" id="PS50887">
    <property type="entry name" value="GGDEF"/>
    <property type="match status" value="1"/>
</dbReference>
<sequence length="715" mass="80405">MSVLIWSKLYPRVSSSDPALSEQLSLWQHESESTALAIMQGHHFLAASPAALSYFESLEQNFIHATPFDFSPRLQSSGRNSVEYGLQMIKKAAKGEVVSFNWLHMSQQGKELPTVVTLHPAQLDDSRVILVSFRPIDRRKRSRMSISNGFEKLPKELMSITLEDSAEAVYITNEDNLILAVNKAMCRICGYSAEHLLGKTPQNLKLELQLEDQAHDTPLKGRGSWQGEVWKCRSDGSTFPAWQSCRRIYADNTVFFVNLFSDISEKKTLEAKLTQQAMYDKLTGLPNRFHLIQILSKAINNIKRSPEMIGALMFLDLNGFKNVNDSFGHSTGDKVLQLVAARLEACCIENAEIARLGGDEFTLVLPECHNRQEIETFSELILSLFEAPFEINGQKFYLGTSIGISLFPQQSDDPNQLLSMADTAMYSAKRSPNHVRFYNATIREAAEKKLHTLNDLRHAQGLGQFSLAYQSIVDLESNDIVAVEALLRWTQSHGEIIEAQDFIPLLEEAGLMVNVGQWALEQACTQMLKWHQEFDSSLKISVNISRSQLEHPDFIPMLKGLLTRTQLPANALIIEITERTFIRRPKLMTKVLVQLKEMNVAIAIDDFGAELSSLARLSSLPIDSLKIDAGFAQRVDNKQGQKLCKAIMQLAQTLEIDFVVEGVETQAQRDLLLSLGKGMGQGYFFDRPVIAESFTLELLSPIYATPQTRYRVLGR</sequence>
<dbReference type="SUPFAM" id="SSF141868">
    <property type="entry name" value="EAL domain-like"/>
    <property type="match status" value="1"/>
</dbReference>
<dbReference type="CDD" id="cd01948">
    <property type="entry name" value="EAL"/>
    <property type="match status" value="1"/>
</dbReference>
<feature type="domain" description="PAS" evidence="1">
    <location>
        <begin position="154"/>
        <end position="200"/>
    </location>
</feature>
<dbReference type="CDD" id="cd00130">
    <property type="entry name" value="PAS"/>
    <property type="match status" value="1"/>
</dbReference>
<dbReference type="SMART" id="SM00091">
    <property type="entry name" value="PAS"/>
    <property type="match status" value="1"/>
</dbReference>
<proteinExistence type="predicted"/>
<dbReference type="PANTHER" id="PTHR44757">
    <property type="entry name" value="DIGUANYLATE CYCLASE DGCP"/>
    <property type="match status" value="1"/>
</dbReference>
<feature type="domain" description="GGDEF" evidence="3">
    <location>
        <begin position="308"/>
        <end position="440"/>
    </location>
</feature>
<dbReference type="KEGG" id="shl:Shal_0314"/>
<dbReference type="InterPro" id="IPR029787">
    <property type="entry name" value="Nucleotide_cyclase"/>
</dbReference>
<dbReference type="SUPFAM" id="SSF55785">
    <property type="entry name" value="PYP-like sensor domain (PAS domain)"/>
    <property type="match status" value="1"/>
</dbReference>
<dbReference type="Pfam" id="PF13426">
    <property type="entry name" value="PAS_9"/>
    <property type="match status" value="1"/>
</dbReference>
<dbReference type="InterPro" id="IPR052155">
    <property type="entry name" value="Biofilm_reg_signaling"/>
</dbReference>
<dbReference type="RefSeq" id="WP_012275445.1">
    <property type="nucleotide sequence ID" value="NC_010334.1"/>
</dbReference>
<evidence type="ECO:0000259" key="2">
    <source>
        <dbReference type="PROSITE" id="PS50883"/>
    </source>
</evidence>
<dbReference type="PROSITE" id="PS50883">
    <property type="entry name" value="EAL"/>
    <property type="match status" value="1"/>
</dbReference>
<dbReference type="InterPro" id="IPR000160">
    <property type="entry name" value="GGDEF_dom"/>
</dbReference>
<feature type="domain" description="EAL" evidence="2">
    <location>
        <begin position="449"/>
        <end position="702"/>
    </location>
</feature>
<dbReference type="PANTHER" id="PTHR44757:SF2">
    <property type="entry name" value="BIOFILM ARCHITECTURE MAINTENANCE PROTEIN MBAA"/>
    <property type="match status" value="1"/>
</dbReference>
<dbReference type="SMART" id="SM00267">
    <property type="entry name" value="GGDEF"/>
    <property type="match status" value="1"/>
</dbReference>
<dbReference type="EMBL" id="CP000931">
    <property type="protein sequence ID" value="ABZ74890.1"/>
    <property type="molecule type" value="Genomic_DNA"/>
</dbReference>
<gene>
    <name evidence="4" type="ordered locus">Shal_0314</name>
</gene>
<protein>
    <submittedName>
        <fullName evidence="4">Diguanylate cyclase/phosphodiesterase with PAS/PAC sensor(S)</fullName>
    </submittedName>
</protein>
<dbReference type="NCBIfam" id="TIGR00254">
    <property type="entry name" value="GGDEF"/>
    <property type="match status" value="1"/>
</dbReference>
<name>B0TPL9_SHEHH</name>
<dbReference type="Pfam" id="PF00990">
    <property type="entry name" value="GGDEF"/>
    <property type="match status" value="1"/>
</dbReference>
<dbReference type="InterPro" id="IPR000014">
    <property type="entry name" value="PAS"/>
</dbReference>
<dbReference type="Gene3D" id="3.30.450.20">
    <property type="entry name" value="PAS domain"/>
    <property type="match status" value="1"/>
</dbReference>